<protein>
    <recommendedName>
        <fullName evidence="1">DUF2169 domain-containing protein</fullName>
    </recommendedName>
</protein>
<dbReference type="Proteomes" id="UP000031586">
    <property type="component" value="Unassembled WGS sequence"/>
</dbReference>
<accession>A0A0C1Z2V8</accession>
<name>A0A0C1Z2V8_9VIBR</name>
<feature type="domain" description="DUF2169" evidence="1">
    <location>
        <begin position="24"/>
        <end position="302"/>
    </location>
</feature>
<sequence>MQLWDIEAHPELSLKGRFQRDENGDEVWVVVAKRTWQFDGVVWHELGESEIFDDPQYLGEEGFSAMKVDHEFAYTKANTDVLVYGKARSYAKKPVTYQECRVLIDGHIDKTLAIHGERVWVEHGGSITLSKPIPFIEKDIDYTCAIGGDLRNRVGGGVADSNNELLEQKVPSVFYPREEWSSTSKNLRVAGFGPVPPFFESRQKLAGTFDEDWIENRKPMLPLDFDKRFFQSAPVDQQCKGFLHGGERLMMSGFCHDDTLSFRVPKEKYRAIATFKDNSYQADMAMYTLFVDAEKKTISISYTAAFPCQGKEHLLVSTSITKLEEVSEHA</sequence>
<reference evidence="2 3" key="1">
    <citation type="submission" date="2014-07" db="EMBL/GenBank/DDBJ databases">
        <title>Unique and conserved regions in Vibrio harveyi and related species in comparison with the shrimp pathogen Vibrio harveyi CAIM 1792.</title>
        <authorList>
            <person name="Espinoza-Valles I."/>
            <person name="Vora G."/>
            <person name="Leekitcharoenphon P."/>
            <person name="Ussery D."/>
            <person name="Hoj L."/>
            <person name="Gomez-Gil B."/>
        </authorList>
    </citation>
    <scope>NUCLEOTIDE SEQUENCE [LARGE SCALE GENOMIC DNA]</scope>
    <source>
        <strain evidence="3">CAIM 1854 / LMG 25443</strain>
    </source>
</reference>
<proteinExistence type="predicted"/>
<organism evidence="2 3">
    <name type="scientific">Vibrio owensii CAIM 1854 = LMG 25443</name>
    <dbReference type="NCBI Taxonomy" id="1229493"/>
    <lineage>
        <taxon>Bacteria</taxon>
        <taxon>Pseudomonadati</taxon>
        <taxon>Pseudomonadota</taxon>
        <taxon>Gammaproteobacteria</taxon>
        <taxon>Vibrionales</taxon>
        <taxon>Vibrionaceae</taxon>
        <taxon>Vibrio</taxon>
    </lineage>
</organism>
<dbReference type="RefSeq" id="WP_020195809.1">
    <property type="nucleotide sequence ID" value="NZ_BAOH01000031.1"/>
</dbReference>
<dbReference type="EMBL" id="JPRD01000050">
    <property type="protein sequence ID" value="KIF50529.1"/>
    <property type="molecule type" value="Genomic_DNA"/>
</dbReference>
<dbReference type="AlphaFoldDB" id="A0A0C1Z2V8"/>
<comment type="caution">
    <text evidence="2">The sequence shown here is derived from an EMBL/GenBank/DDBJ whole genome shotgun (WGS) entry which is preliminary data.</text>
</comment>
<evidence type="ECO:0000259" key="1">
    <source>
        <dbReference type="Pfam" id="PF09937"/>
    </source>
</evidence>
<dbReference type="PATRIC" id="fig|1229493.5.peg.4455"/>
<dbReference type="InterPro" id="IPR018683">
    <property type="entry name" value="DUF2169"/>
</dbReference>
<evidence type="ECO:0000313" key="3">
    <source>
        <dbReference type="Proteomes" id="UP000031586"/>
    </source>
</evidence>
<dbReference type="Pfam" id="PF09937">
    <property type="entry name" value="DUF2169"/>
    <property type="match status" value="1"/>
</dbReference>
<evidence type="ECO:0000313" key="2">
    <source>
        <dbReference type="EMBL" id="KIF50529.1"/>
    </source>
</evidence>
<gene>
    <name evidence="2" type="ORF">H735_24435</name>
</gene>